<comment type="caution">
    <text evidence="5">The sequence shown here is derived from an EMBL/GenBank/DDBJ whole genome shotgun (WGS) entry which is preliminary data.</text>
</comment>
<dbReference type="InterPro" id="IPR050204">
    <property type="entry name" value="AraC_XylS_family_regulators"/>
</dbReference>
<protein>
    <submittedName>
        <fullName evidence="5">AraC family transcriptional regulator</fullName>
    </submittedName>
</protein>
<evidence type="ECO:0000256" key="2">
    <source>
        <dbReference type="ARBA" id="ARBA00023125"/>
    </source>
</evidence>
<dbReference type="EMBL" id="SJKD01000008">
    <property type="protein sequence ID" value="TCC45283.1"/>
    <property type="molecule type" value="Genomic_DNA"/>
</dbReference>
<dbReference type="SMART" id="SM00342">
    <property type="entry name" value="HTH_ARAC"/>
    <property type="match status" value="1"/>
</dbReference>
<gene>
    <name evidence="5" type="ORF">E0H75_32875</name>
</gene>
<reference evidence="5 6" key="1">
    <citation type="submission" date="2019-02" db="EMBL/GenBank/DDBJ databases">
        <title>Kribbella capetownensis sp. nov. and Kribbella speibonae sp. nov., isolated from soil.</title>
        <authorList>
            <person name="Curtis S.M."/>
            <person name="Norton I."/>
            <person name="Everest G.J."/>
            <person name="Meyers P.R."/>
        </authorList>
    </citation>
    <scope>NUCLEOTIDE SEQUENCE [LARGE SCALE GENOMIC DNA]</scope>
    <source>
        <strain evidence="5 6">YM53</strain>
    </source>
</reference>
<dbReference type="PROSITE" id="PS01124">
    <property type="entry name" value="HTH_ARAC_FAMILY_2"/>
    <property type="match status" value="1"/>
</dbReference>
<dbReference type="RefSeq" id="WP_131517576.1">
    <property type="nucleotide sequence ID" value="NZ_SJKD01000008.1"/>
</dbReference>
<keyword evidence="6" id="KW-1185">Reference proteome</keyword>
<dbReference type="PANTHER" id="PTHR46796">
    <property type="entry name" value="HTH-TYPE TRANSCRIPTIONAL ACTIVATOR RHAS-RELATED"/>
    <property type="match status" value="1"/>
</dbReference>
<dbReference type="Gene3D" id="1.10.10.60">
    <property type="entry name" value="Homeodomain-like"/>
    <property type="match status" value="1"/>
</dbReference>
<sequence length="334" mass="35546">MEVDNVTAADGTRIGGVVRGFMLGEGSDAVVDALDAIFPSASPRVAGGQPSTGAVTIETTQCGPLGSDRWHIGLGFAVDTEPYKEPLVVWFSRPAVATVPSGELRVPAGGSLMRAPDDPMTLDFPPFDSIGTRVSYGDLEEAAESAHGVPPSDFWLGTGLPLNARLSGYWQSVSHYVHRVLTDAPSSADSPLVAQQLHTHVIASMLAVFPNATLRVAYAPSPGWVTPASVQRAVDYIDAHAAEPIGVNDIAAAVGTSARALQYAFRRHLECTPFEYLRQIRLEHAHHDLQTTDPASGVTVGTIAFRWGFSVPRFTASYHAAYGRSPGRTLQEGC</sequence>
<feature type="domain" description="HTH araC/xylS-type" evidence="4">
    <location>
        <begin position="231"/>
        <end position="332"/>
    </location>
</feature>
<keyword evidence="3" id="KW-0804">Transcription</keyword>
<evidence type="ECO:0000313" key="5">
    <source>
        <dbReference type="EMBL" id="TCC45283.1"/>
    </source>
</evidence>
<dbReference type="InterPro" id="IPR018060">
    <property type="entry name" value="HTH_AraC"/>
</dbReference>
<evidence type="ECO:0000313" key="6">
    <source>
        <dbReference type="Proteomes" id="UP000293342"/>
    </source>
</evidence>
<evidence type="ECO:0000256" key="3">
    <source>
        <dbReference type="ARBA" id="ARBA00023163"/>
    </source>
</evidence>
<name>A0A4R0JEF6_9ACTN</name>
<dbReference type="GO" id="GO:0043565">
    <property type="term" value="F:sequence-specific DNA binding"/>
    <property type="evidence" value="ECO:0007669"/>
    <property type="project" value="InterPro"/>
</dbReference>
<dbReference type="PANTHER" id="PTHR46796:SF12">
    <property type="entry name" value="HTH-TYPE DNA-BINDING TRANSCRIPTIONAL ACTIVATOR EUTR"/>
    <property type="match status" value="1"/>
</dbReference>
<proteinExistence type="predicted"/>
<evidence type="ECO:0000256" key="1">
    <source>
        <dbReference type="ARBA" id="ARBA00023015"/>
    </source>
</evidence>
<accession>A0A4R0JEF6</accession>
<keyword evidence="1" id="KW-0805">Transcription regulation</keyword>
<dbReference type="OrthoDB" id="5464689at2"/>
<organism evidence="5 6">
    <name type="scientific">Kribbella capetownensis</name>
    <dbReference type="NCBI Taxonomy" id="1572659"/>
    <lineage>
        <taxon>Bacteria</taxon>
        <taxon>Bacillati</taxon>
        <taxon>Actinomycetota</taxon>
        <taxon>Actinomycetes</taxon>
        <taxon>Propionibacteriales</taxon>
        <taxon>Kribbellaceae</taxon>
        <taxon>Kribbella</taxon>
    </lineage>
</organism>
<dbReference type="Proteomes" id="UP000293342">
    <property type="component" value="Unassembled WGS sequence"/>
</dbReference>
<dbReference type="Pfam" id="PF12833">
    <property type="entry name" value="HTH_18"/>
    <property type="match status" value="1"/>
</dbReference>
<keyword evidence="2" id="KW-0238">DNA-binding</keyword>
<dbReference type="InterPro" id="IPR009057">
    <property type="entry name" value="Homeodomain-like_sf"/>
</dbReference>
<dbReference type="SUPFAM" id="SSF46689">
    <property type="entry name" value="Homeodomain-like"/>
    <property type="match status" value="1"/>
</dbReference>
<evidence type="ECO:0000259" key="4">
    <source>
        <dbReference type="PROSITE" id="PS01124"/>
    </source>
</evidence>
<dbReference type="AlphaFoldDB" id="A0A4R0JEF6"/>
<dbReference type="GO" id="GO:0003700">
    <property type="term" value="F:DNA-binding transcription factor activity"/>
    <property type="evidence" value="ECO:0007669"/>
    <property type="project" value="InterPro"/>
</dbReference>